<evidence type="ECO:0000313" key="2">
    <source>
        <dbReference type="Proteomes" id="UP000502894"/>
    </source>
</evidence>
<proteinExistence type="predicted"/>
<name>A0A6F8TAK6_9GAMM</name>
<geneLocation type="plasmid" evidence="1 2">
    <name>pTUM19329-1</name>
</geneLocation>
<protein>
    <submittedName>
        <fullName evidence="1">Uncharacterized protein</fullName>
    </submittedName>
</protein>
<keyword evidence="1" id="KW-0614">Plasmid</keyword>
<dbReference type="Proteomes" id="UP000502894">
    <property type="component" value="Plasmid pTUM19329-1"/>
</dbReference>
<accession>A0A6F8TAK6</accession>
<dbReference type="RefSeq" id="WP_173238656.1">
    <property type="nucleotide sequence ID" value="NZ_AP022840.1"/>
</dbReference>
<reference evidence="1" key="1">
    <citation type="journal article" date="2020" name="Microbiol. Resour. Announc.">
        <title>Complete Genome Sequence of Novel Psychrotolerant Legionella Strain TUM19329, Isolated from Antarctic Lake Sediment.</title>
        <authorList>
            <person name="Shimada S."/>
            <person name="Nakai R."/>
            <person name="Aoki K."/>
            <person name="Shimoeda N."/>
            <person name="Ohno G."/>
            <person name="Miyazaki Y."/>
            <person name="Kudoh S."/>
            <person name="Imura S."/>
            <person name="Watanabe K."/>
            <person name="Ishii Y."/>
            <person name="Tateda K."/>
        </authorList>
    </citation>
    <scope>NUCLEOTIDE SEQUENCE [LARGE SCALE GENOMIC DNA]</scope>
    <source>
        <strain evidence="1">TUM19329</strain>
        <plasmid evidence="1">pTUM19329-1</plasmid>
    </source>
</reference>
<organism evidence="1 2">
    <name type="scientific">Legionella antarctica</name>
    <dbReference type="NCBI Taxonomy" id="2708020"/>
    <lineage>
        <taxon>Bacteria</taxon>
        <taxon>Pseudomonadati</taxon>
        <taxon>Pseudomonadota</taxon>
        <taxon>Gammaproteobacteria</taxon>
        <taxon>Legionellales</taxon>
        <taxon>Legionellaceae</taxon>
        <taxon>Legionella</taxon>
    </lineage>
</organism>
<dbReference type="EMBL" id="AP022840">
    <property type="protein sequence ID" value="BCA97273.1"/>
    <property type="molecule type" value="Genomic_DNA"/>
</dbReference>
<keyword evidence="2" id="KW-1185">Reference proteome</keyword>
<evidence type="ECO:0000313" key="1">
    <source>
        <dbReference type="EMBL" id="BCA97273.1"/>
    </source>
</evidence>
<sequence>MKKQLIAGCSVVVFALQCSYASSISTHDLEKRSFEVAYQLYQLVEKNKTDICAGDVGIAAGYIESAGRDLQHDQRTKALTSLSYGHNELKEISTARSYCTKIAAQVKPYFAKVILIKSELENETLPEPDQTSD</sequence>
<gene>
    <name evidence="1" type="ORF">TUM19329_36340</name>
</gene>
<dbReference type="AlphaFoldDB" id="A0A6F8TAK6"/>
<dbReference type="KEGG" id="lant:TUM19329_36340"/>